<keyword evidence="5 7" id="KW-0931">ER-Golgi transport</keyword>
<comment type="similarity">
    <text evidence="2 7">Belongs to the TRAPP small subunits family. BET3 subfamily.</text>
</comment>
<dbReference type="Gene3D" id="3.30.1380.20">
    <property type="entry name" value="Trafficking protein particle complex subunit 3"/>
    <property type="match status" value="1"/>
</dbReference>
<evidence type="ECO:0000256" key="5">
    <source>
        <dbReference type="ARBA" id="ARBA00022892"/>
    </source>
</evidence>
<proteinExistence type="inferred from homology"/>
<comment type="subunit">
    <text evidence="7">Part of the multisubunit TRAPP (transport protein particle) complex.</text>
</comment>
<name>A0A010QXG8_9PEZI</name>
<comment type="function">
    <text evidence="7">Plays a key role in the late stages of endoplasmic reticulum to Golgi traffic.</text>
</comment>
<dbReference type="InterPro" id="IPR024096">
    <property type="entry name" value="NO_sig/Golgi_transp_ligand-bd"/>
</dbReference>
<dbReference type="Proteomes" id="UP000020467">
    <property type="component" value="Unassembled WGS sequence"/>
</dbReference>
<evidence type="ECO:0000256" key="1">
    <source>
        <dbReference type="ARBA" id="ARBA00004240"/>
    </source>
</evidence>
<dbReference type="AlphaFoldDB" id="A0A010QXG8"/>
<comment type="subcellular location">
    <subcellularLocation>
        <location evidence="1">Endoplasmic reticulum</location>
    </subcellularLocation>
    <subcellularLocation>
        <location evidence="7">Golgi apparatus</location>
        <location evidence="7">cis-Golgi network</location>
    </subcellularLocation>
</comment>
<dbReference type="GO" id="GO:0005783">
    <property type="term" value="C:endoplasmic reticulum"/>
    <property type="evidence" value="ECO:0007669"/>
    <property type="project" value="UniProtKB-SubCell"/>
</dbReference>
<organism evidence="9 10">
    <name type="scientific">Colletotrichum fioriniae PJ7</name>
    <dbReference type="NCBI Taxonomy" id="1445577"/>
    <lineage>
        <taxon>Eukaryota</taxon>
        <taxon>Fungi</taxon>
        <taxon>Dikarya</taxon>
        <taxon>Ascomycota</taxon>
        <taxon>Pezizomycotina</taxon>
        <taxon>Sordariomycetes</taxon>
        <taxon>Hypocreomycetidae</taxon>
        <taxon>Glomerellales</taxon>
        <taxon>Glomerellaceae</taxon>
        <taxon>Colletotrichum</taxon>
        <taxon>Colletotrichum acutatum species complex</taxon>
    </lineage>
</organism>
<accession>A0A010QXG8</accession>
<dbReference type="Pfam" id="PF04051">
    <property type="entry name" value="TRAPP"/>
    <property type="match status" value="1"/>
</dbReference>
<protein>
    <recommendedName>
        <fullName evidence="7">Trafficking protein particle complex subunit</fullName>
    </recommendedName>
</protein>
<dbReference type="HOGENOM" id="CLU_073154_2_1_1"/>
<feature type="region of interest" description="Disordered" evidence="8">
    <location>
        <begin position="1"/>
        <end position="25"/>
    </location>
</feature>
<dbReference type="InterPro" id="IPR016696">
    <property type="entry name" value="TRAPP-I_su5"/>
</dbReference>
<evidence type="ECO:0000256" key="6">
    <source>
        <dbReference type="ARBA" id="ARBA00023034"/>
    </source>
</evidence>
<dbReference type="GO" id="GO:0006888">
    <property type="term" value="P:endoplasmic reticulum to Golgi vesicle-mediated transport"/>
    <property type="evidence" value="ECO:0007669"/>
    <property type="project" value="TreeGrafter"/>
</dbReference>
<evidence type="ECO:0000313" key="10">
    <source>
        <dbReference type="Proteomes" id="UP000020467"/>
    </source>
</evidence>
<dbReference type="PIRSF" id="PIRSF017479">
    <property type="entry name" value="TRAPP_I_complex_Trs31"/>
    <property type="match status" value="1"/>
</dbReference>
<evidence type="ECO:0000256" key="4">
    <source>
        <dbReference type="ARBA" id="ARBA00022824"/>
    </source>
</evidence>
<comment type="caution">
    <text evidence="9">The sequence shown here is derived from an EMBL/GenBank/DDBJ whole genome shotgun (WGS) entry which is preliminary data.</text>
</comment>
<dbReference type="GO" id="GO:1990070">
    <property type="term" value="C:TRAPPI protein complex"/>
    <property type="evidence" value="ECO:0007669"/>
    <property type="project" value="TreeGrafter"/>
</dbReference>
<evidence type="ECO:0000313" key="9">
    <source>
        <dbReference type="EMBL" id="EXF81295.1"/>
    </source>
</evidence>
<evidence type="ECO:0000256" key="8">
    <source>
        <dbReference type="SAM" id="MobiDB-lite"/>
    </source>
</evidence>
<dbReference type="PANTHER" id="PTHR20902">
    <property type="entry name" value="41-2 PROTEIN ANTIGEN-RELATED"/>
    <property type="match status" value="1"/>
</dbReference>
<dbReference type="PANTHER" id="PTHR20902:SF0">
    <property type="entry name" value="TRAFFICKING PROTEIN PARTICLE COMPLEX SUBUNIT 5"/>
    <property type="match status" value="1"/>
</dbReference>
<keyword evidence="3 7" id="KW-0813">Transport</keyword>
<evidence type="ECO:0000256" key="2">
    <source>
        <dbReference type="ARBA" id="ARBA00006218"/>
    </source>
</evidence>
<keyword evidence="4 7" id="KW-0256">Endoplasmic reticulum</keyword>
<dbReference type="SUPFAM" id="SSF111126">
    <property type="entry name" value="Ligand-binding domain in the NO signalling and Golgi transport"/>
    <property type="match status" value="1"/>
</dbReference>
<dbReference type="EMBL" id="JARH01000372">
    <property type="protein sequence ID" value="EXF81295.1"/>
    <property type="molecule type" value="Genomic_DNA"/>
</dbReference>
<dbReference type="STRING" id="1445577.A0A010QXG8"/>
<keyword evidence="6 7" id="KW-0333">Golgi apparatus</keyword>
<evidence type="ECO:0000256" key="7">
    <source>
        <dbReference type="PIRNR" id="PIRNR017479"/>
    </source>
</evidence>
<sequence length="218" mass="24599">MANLPTTKSIPGKETPGLRYPSNGKTIYHRPLNRTKTAELSQSSFAYLFSEMVSYAQRNVKDISELEQRLNVQGHSIGLKLLDLLLFREPPRTQTRPLTIITLLHFIKQSCWQHLFGRQADRLEKSADPAKPDEYMIIDNEPLVNAYISVPREMSQLNCAAYVAGIVEGICDGAGFPARVSAHNIAAKDEHEMWPGKTVFLVKFRPEVLEREGYLGKS</sequence>
<dbReference type="InterPro" id="IPR007194">
    <property type="entry name" value="TRAPP_component"/>
</dbReference>
<dbReference type="eggNOG" id="KOG3315">
    <property type="taxonomic scope" value="Eukaryota"/>
</dbReference>
<gene>
    <name evidence="9" type="ORF">CFIO01_00957</name>
</gene>
<reference evidence="9 10" key="1">
    <citation type="submission" date="2014-02" db="EMBL/GenBank/DDBJ databases">
        <title>The genome sequence of Colletotrichum fioriniae PJ7.</title>
        <authorList>
            <person name="Baroncelli R."/>
            <person name="Thon M.R."/>
        </authorList>
    </citation>
    <scope>NUCLEOTIDE SEQUENCE [LARGE SCALE GENOMIC DNA]</scope>
    <source>
        <strain evidence="9 10">PJ7</strain>
    </source>
</reference>
<evidence type="ECO:0000256" key="3">
    <source>
        <dbReference type="ARBA" id="ARBA00022448"/>
    </source>
</evidence>
<dbReference type="CDD" id="cd14943">
    <property type="entry name" value="TRAPPC5_Trs31"/>
    <property type="match status" value="1"/>
</dbReference>
<keyword evidence="10" id="KW-1185">Reference proteome</keyword>
<dbReference type="KEGG" id="cfj:CFIO01_00957"/>
<dbReference type="GO" id="GO:1990072">
    <property type="term" value="C:TRAPPIII protein complex"/>
    <property type="evidence" value="ECO:0007669"/>
    <property type="project" value="TreeGrafter"/>
</dbReference>
<dbReference type="GO" id="GO:1990071">
    <property type="term" value="C:TRAPPII protein complex"/>
    <property type="evidence" value="ECO:0007669"/>
    <property type="project" value="TreeGrafter"/>
</dbReference>
<dbReference type="FunFam" id="3.30.1380.20:FF:000007">
    <property type="entry name" value="Trafficking protein particle complex subunit"/>
    <property type="match status" value="1"/>
</dbReference>
<dbReference type="OrthoDB" id="10254842at2759"/>